<dbReference type="OrthoDB" id="3173659at2"/>
<evidence type="ECO:0000256" key="4">
    <source>
        <dbReference type="ARBA" id="ARBA00022842"/>
    </source>
</evidence>
<protein>
    <submittedName>
        <fullName evidence="6">Twitching motility protein PilT</fullName>
    </submittedName>
</protein>
<dbReference type="GO" id="GO:0016787">
    <property type="term" value="F:hydrolase activity"/>
    <property type="evidence" value="ECO:0007669"/>
    <property type="project" value="UniProtKB-KW"/>
</dbReference>
<evidence type="ECO:0000313" key="6">
    <source>
        <dbReference type="EMBL" id="OZG64273.1"/>
    </source>
</evidence>
<dbReference type="AlphaFoldDB" id="A0A261FZC5"/>
<gene>
    <name evidence="6" type="ORF">BHAP_1174</name>
</gene>
<comment type="caution">
    <text evidence="6">The sequence shown here is derived from an EMBL/GenBank/DDBJ whole genome shotgun (WGS) entry which is preliminary data.</text>
</comment>
<evidence type="ECO:0000256" key="2">
    <source>
        <dbReference type="ARBA" id="ARBA00022723"/>
    </source>
</evidence>
<dbReference type="Gene3D" id="3.40.50.1010">
    <property type="entry name" value="5'-nuclease"/>
    <property type="match status" value="1"/>
</dbReference>
<evidence type="ECO:0000259" key="5">
    <source>
        <dbReference type="Pfam" id="PF13470"/>
    </source>
</evidence>
<keyword evidence="4" id="KW-0460">Magnesium</keyword>
<sequence>MTVDRVRRVLLDTNVLLDHLLQRDERADAVKRFMECCVRRDVTMLCTAMSLKDIAYISVAMIKRQCKPGDSELEKATLRMLIDSVPWRCIEQSRELCEVVTVDQQTCDDVMTYRARHNDFEDDLIIAAARQAHADYVVTSDAEMIEHFPEYCCSLQHMTMRLND</sequence>
<dbReference type="Proteomes" id="UP000216074">
    <property type="component" value="Unassembled WGS sequence"/>
</dbReference>
<evidence type="ECO:0000313" key="7">
    <source>
        <dbReference type="Proteomes" id="UP000216074"/>
    </source>
</evidence>
<keyword evidence="3" id="KW-0378">Hydrolase</keyword>
<evidence type="ECO:0000256" key="1">
    <source>
        <dbReference type="ARBA" id="ARBA00022722"/>
    </source>
</evidence>
<reference evidence="6 7" key="1">
    <citation type="journal article" date="2017" name="BMC Genomics">
        <title>Comparative genomic and phylogenomic analyses of the Bifidobacteriaceae family.</title>
        <authorList>
            <person name="Lugli G.A."/>
            <person name="Milani C."/>
            <person name="Turroni F."/>
            <person name="Duranti S."/>
            <person name="Mancabelli L."/>
            <person name="Mangifesta M."/>
            <person name="Ferrario C."/>
            <person name="Modesto M."/>
            <person name="Mattarelli P."/>
            <person name="Jiri K."/>
            <person name="van Sinderen D."/>
            <person name="Ventura M."/>
        </authorList>
    </citation>
    <scope>NUCLEOTIDE SEQUENCE [LARGE SCALE GENOMIC DNA]</scope>
    <source>
        <strain evidence="6 7">DSM 100202</strain>
    </source>
</reference>
<dbReference type="InterPro" id="IPR002716">
    <property type="entry name" value="PIN_dom"/>
</dbReference>
<dbReference type="SUPFAM" id="SSF88723">
    <property type="entry name" value="PIN domain-like"/>
    <property type="match status" value="1"/>
</dbReference>
<evidence type="ECO:0000256" key="3">
    <source>
        <dbReference type="ARBA" id="ARBA00022801"/>
    </source>
</evidence>
<dbReference type="EMBL" id="MWWY01000024">
    <property type="protein sequence ID" value="OZG64273.1"/>
    <property type="molecule type" value="Genomic_DNA"/>
</dbReference>
<dbReference type="CDD" id="cd09854">
    <property type="entry name" value="PIN_VapC-like"/>
    <property type="match status" value="1"/>
</dbReference>
<feature type="domain" description="PIN" evidence="5">
    <location>
        <begin position="8"/>
        <end position="141"/>
    </location>
</feature>
<keyword evidence="2" id="KW-0479">Metal-binding</keyword>
<keyword evidence="7" id="KW-1185">Reference proteome</keyword>
<dbReference type="GO" id="GO:0046872">
    <property type="term" value="F:metal ion binding"/>
    <property type="evidence" value="ECO:0007669"/>
    <property type="project" value="UniProtKB-KW"/>
</dbReference>
<accession>A0A261FZC5</accession>
<dbReference type="Pfam" id="PF13470">
    <property type="entry name" value="PIN_3"/>
    <property type="match status" value="1"/>
</dbReference>
<proteinExistence type="predicted"/>
<keyword evidence="1" id="KW-0540">Nuclease</keyword>
<organism evidence="6 7">
    <name type="scientific">Bifidobacterium hapali</name>
    <dbReference type="NCBI Taxonomy" id="1630172"/>
    <lineage>
        <taxon>Bacteria</taxon>
        <taxon>Bacillati</taxon>
        <taxon>Actinomycetota</taxon>
        <taxon>Actinomycetes</taxon>
        <taxon>Bifidobacteriales</taxon>
        <taxon>Bifidobacteriaceae</taxon>
        <taxon>Bifidobacterium</taxon>
    </lineage>
</organism>
<dbReference type="GO" id="GO:0004518">
    <property type="term" value="F:nuclease activity"/>
    <property type="evidence" value="ECO:0007669"/>
    <property type="project" value="UniProtKB-KW"/>
</dbReference>
<dbReference type="RefSeq" id="WP_094729800.1">
    <property type="nucleotide sequence ID" value="NZ_MWWY01000024.1"/>
</dbReference>
<name>A0A261FZC5_9BIFI</name>
<dbReference type="InterPro" id="IPR029060">
    <property type="entry name" value="PIN-like_dom_sf"/>
</dbReference>